<keyword evidence="2" id="KW-0109">Calcium transport</keyword>
<sequence length="1486" mass="170600">MQNAQLHIGSVHNQVAVGARQDRIRPQIPDQHIVAFELCVANRYKLTKKYNKLKVQSDERPNDIKLKSSVAQAKIAAKAEHEDNELEQKRNQGKKVVYGQVIQLRHSFTRKYVHVSTTKTSAMESNNMAVELLPDNAKHAQFRIMPRYKVKAEGDVVQIDDQIVLESVKSAGQFLHVSRQHLPSSSVYNQSFELNLSVRQSGFTVYRKYKPSPDDESKVKVGDLIRFYHKEMEAYLVAEGLFDDELTEDVHLRMRPIDQNNPKTMFPSSSAVTYWQIELQDGPIAGGVLKWQQQCRIIHVCTRKYLTIDEKNNVTLTSNYLDPRTVFRLHAVIRNTYVKNAVLLTDSDDIPYESYARIEHVVSGTWLHALADDYKKKGEGDQARGDDNSMGGLKYSTAQLRKIGAIKEKQYDDAFTVQMVDFDLVEIFNYMAGMVPFIQKLVADKKDGVTLNAKMGHDVITIVELLVSLLSIPCRGSPDQQHLTKIFLEAYDVLYTYLMGDSRKNELYIAKYIDFFLTQFEYKEGGIGLNAAHMVMELIRDNRKIVDRISHNNINTFVDYLHREKNYRYLELLSVLCVCDGVSIADNQKYITEVWLMRGNKNCVYLTDLGEKIGKKEGVVYVSVNNGRTWKELRDFAENTGDKSDEYLFLERQLELFGMLCHGQNQFAINVITTELDYLTWKESYTCLSDIHLPDRLRAKYCDLIITMFVDIGDNVSVVDRVKLSYIYDAIDSAEDQLDKSSSPTYKYFPQLSAWISEFLGTNGDMTASQIGNNMLVQQVLRLVHFLVKYGFYHKSSDIKSLLKPLISLVDGQNDKPFPDRFHGTEAEEVIQYFQKTGRFQKSEETKAIVDAKIQALEVLNLFFNFIFNLRMEKFMNMFKLTYSQASMQNMPPPELFGLLNSNDDFDVEENSQLCRTALRKLGDIFTETDFFEKKELTDILLDLSSYDYDEMIRKSMFLLNRYYSAHKTLFQRAVQAQVLTTDESIDVAKRLDMLLPTLRRLATSKLNSDQAAELCGIMDQLIEMCHLKNEPGEHHSMNQSILYNFGVLEDCFTILSQDIDVKLLDQYVGLKKIFQKTFLLLKNMARNNKTVQTRLFDRVDLLLSKEGAPGELAEALTEIFTGNSNTCMKIGNHQVQKIMGLVAKHKTDVPQFLDLLNAVVKVEELDLPLKRNQGFVMTYFMQFRTEVADIIDDKENKSNRVKILEGSSTKDLNYLVALVDLLATCAEGENRYIESICQTIFSIPDMLEVLSNKNIINNFKRPYLRFFLWVYLNTAGGMIESGAGDLPHDKVLWEYLDSLSTDLKRLQQYAERNPDSVKLLLKQPPSTNNDGSTNDEEMRGSLHYFFDAVMPFFQIFCRSYYQPDEMFPEESGRLASLTKSFEGFMDAIAPRISIERQMKNLISAMTALITASNAVDMSKIEEFRAKYSSGSGHVDIRSDARRNYEWYYSEEEEINVKLNIFAVNMEKAYGGKNDLRTQLGIDSDA</sequence>
<comment type="function">
    <text evidence="2">Receptor for inositol 1,4,5-trisphosphate, a second messenger that mediates the release of intracellular calcium.</text>
</comment>
<dbReference type="CDD" id="cd23280">
    <property type="entry name" value="beta-trefoil_MIR_itr-1-like"/>
    <property type="match status" value="1"/>
</dbReference>
<dbReference type="InterPro" id="IPR000493">
    <property type="entry name" value="InsP3_rcpt"/>
</dbReference>
<comment type="subunit">
    <text evidence="2">Homotetramer.</text>
</comment>
<dbReference type="GO" id="GO:0005220">
    <property type="term" value="F:inositol 1,4,5-trisphosphate-gated calcium channel activity"/>
    <property type="evidence" value="ECO:0007669"/>
    <property type="project" value="UniProtKB-UniRule"/>
</dbReference>
<name>A0AAV4BV11_9GAST</name>
<keyword evidence="2" id="KW-0106">Calcium</keyword>
<dbReference type="EMBL" id="BLXT01005456">
    <property type="protein sequence ID" value="GFO22906.1"/>
    <property type="molecule type" value="Genomic_DNA"/>
</dbReference>
<keyword evidence="2" id="KW-0472">Membrane</keyword>
<keyword evidence="2" id="KW-0107">Calcium channel</keyword>
<comment type="similarity">
    <text evidence="2">Belongs to the InsP3 receptor family.</text>
</comment>
<evidence type="ECO:0000313" key="5">
    <source>
        <dbReference type="Proteomes" id="UP000735302"/>
    </source>
</evidence>
<comment type="domain">
    <text evidence="2">The receptor contains a calcium channel in its C-terminal extremity. Its large N-terminal cytoplasmic region has the ligand-binding site in the N-terminus and modulatory sites in the middle portion immediately upstream of the channel region.</text>
</comment>
<evidence type="ECO:0000256" key="2">
    <source>
        <dbReference type="RuleBase" id="RU368044"/>
    </source>
</evidence>
<evidence type="ECO:0000313" key="4">
    <source>
        <dbReference type="EMBL" id="GFO22906.1"/>
    </source>
</evidence>
<keyword evidence="2" id="KW-0407">Ion channel</keyword>
<dbReference type="InterPro" id="IPR014821">
    <property type="entry name" value="Ins145_P3_rcpt"/>
</dbReference>
<comment type="subcellular location">
    <subcellularLocation>
        <location evidence="2">Endoplasmic reticulum membrane</location>
        <topology evidence="2">Multi-pass membrane protein</topology>
    </subcellularLocation>
</comment>
<dbReference type="Proteomes" id="UP000735302">
    <property type="component" value="Unassembled WGS sequence"/>
</dbReference>
<dbReference type="Gene3D" id="2.80.10.50">
    <property type="match status" value="2"/>
</dbReference>
<accession>A0AAV4BV11</accession>
<keyword evidence="2" id="KW-1071">Ligand-gated ion channel</keyword>
<evidence type="ECO:0000256" key="1">
    <source>
        <dbReference type="ARBA" id="ARBA00022737"/>
    </source>
</evidence>
<keyword evidence="2" id="KW-0406">Ion transport</keyword>
<dbReference type="GO" id="GO:0005789">
    <property type="term" value="C:endoplasmic reticulum membrane"/>
    <property type="evidence" value="ECO:0007669"/>
    <property type="project" value="UniProtKB-SubCell"/>
</dbReference>
<dbReference type="SUPFAM" id="SSF82109">
    <property type="entry name" value="MIR domain"/>
    <property type="match status" value="2"/>
</dbReference>
<dbReference type="Pfam" id="PF02815">
    <property type="entry name" value="MIR"/>
    <property type="match status" value="1"/>
</dbReference>
<keyword evidence="2" id="KW-0813">Transport</keyword>
<feature type="domain" description="MIR" evidence="3">
    <location>
        <begin position="93"/>
        <end position="147"/>
    </location>
</feature>
<dbReference type="InterPro" id="IPR035910">
    <property type="entry name" value="RyR/IP3R_RIH_dom_sf"/>
</dbReference>
<keyword evidence="2" id="KW-0256">Endoplasmic reticulum</keyword>
<dbReference type="SUPFAM" id="SSF100909">
    <property type="entry name" value="IP3 receptor type 1 binding core, domain 2"/>
    <property type="match status" value="2"/>
</dbReference>
<protein>
    <recommendedName>
        <fullName evidence="2">Inositol 1,4,5-trisphosphate receptor</fullName>
    </recommendedName>
</protein>
<dbReference type="Pfam" id="PF01365">
    <property type="entry name" value="RYDR_ITPR"/>
    <property type="match status" value="2"/>
</dbReference>
<dbReference type="PANTHER" id="PTHR13715:SF99">
    <property type="entry name" value="INOSITOL 1,4,5-TRISPHOSPHATE RECEPTOR-LIKE PROTEIN A"/>
    <property type="match status" value="1"/>
</dbReference>
<dbReference type="InterPro" id="IPR036300">
    <property type="entry name" value="MIR_dom_sf"/>
</dbReference>
<proteinExistence type="inferred from homology"/>
<evidence type="ECO:0000259" key="3">
    <source>
        <dbReference type="PROSITE" id="PS50919"/>
    </source>
</evidence>
<comment type="caution">
    <text evidence="4">The sequence shown here is derived from an EMBL/GenBank/DDBJ whole genome shotgun (WGS) entry which is preliminary data.</text>
</comment>
<dbReference type="PANTHER" id="PTHR13715">
    <property type="entry name" value="RYANODINE RECEPTOR AND IP3 RECEPTOR"/>
    <property type="match status" value="1"/>
</dbReference>
<keyword evidence="5" id="KW-1185">Reference proteome</keyword>
<organism evidence="4 5">
    <name type="scientific">Plakobranchus ocellatus</name>
    <dbReference type="NCBI Taxonomy" id="259542"/>
    <lineage>
        <taxon>Eukaryota</taxon>
        <taxon>Metazoa</taxon>
        <taxon>Spiralia</taxon>
        <taxon>Lophotrochozoa</taxon>
        <taxon>Mollusca</taxon>
        <taxon>Gastropoda</taxon>
        <taxon>Heterobranchia</taxon>
        <taxon>Euthyneura</taxon>
        <taxon>Panpulmonata</taxon>
        <taxon>Sacoglossa</taxon>
        <taxon>Placobranchoidea</taxon>
        <taxon>Plakobranchidae</taxon>
        <taxon>Plakobranchus</taxon>
    </lineage>
</organism>
<keyword evidence="2 4" id="KW-0675">Receptor</keyword>
<feature type="non-terminal residue" evidence="4">
    <location>
        <position position="1486"/>
    </location>
</feature>
<dbReference type="PRINTS" id="PR00779">
    <property type="entry name" value="INSP3RECEPTR"/>
</dbReference>
<reference evidence="4 5" key="1">
    <citation type="journal article" date="2021" name="Elife">
        <title>Chloroplast acquisition without the gene transfer in kleptoplastic sea slugs, Plakobranchus ocellatus.</title>
        <authorList>
            <person name="Maeda T."/>
            <person name="Takahashi S."/>
            <person name="Yoshida T."/>
            <person name="Shimamura S."/>
            <person name="Takaki Y."/>
            <person name="Nagai Y."/>
            <person name="Toyoda A."/>
            <person name="Suzuki Y."/>
            <person name="Arimoto A."/>
            <person name="Ishii H."/>
            <person name="Satoh N."/>
            <person name="Nishiyama T."/>
            <person name="Hasebe M."/>
            <person name="Maruyama T."/>
            <person name="Minagawa J."/>
            <person name="Obokata J."/>
            <person name="Shigenobu S."/>
        </authorList>
    </citation>
    <scope>NUCLEOTIDE SEQUENCE [LARGE SCALE GENOMIC DNA]</scope>
</reference>
<dbReference type="PROSITE" id="PS50919">
    <property type="entry name" value="MIR"/>
    <property type="match status" value="1"/>
</dbReference>
<dbReference type="GO" id="GO:0070679">
    <property type="term" value="F:inositol 1,4,5 trisphosphate binding"/>
    <property type="evidence" value="ECO:0007669"/>
    <property type="project" value="UniProtKB-UniRule"/>
</dbReference>
<dbReference type="Pfam" id="PF08709">
    <property type="entry name" value="Ins145_P3_rec"/>
    <property type="match status" value="1"/>
</dbReference>
<dbReference type="InterPro" id="IPR000699">
    <property type="entry name" value="RIH_dom"/>
</dbReference>
<dbReference type="InterPro" id="IPR016093">
    <property type="entry name" value="MIR_motif"/>
</dbReference>
<dbReference type="GO" id="GO:0051209">
    <property type="term" value="P:release of sequestered calcium ion into cytosol"/>
    <property type="evidence" value="ECO:0007669"/>
    <property type="project" value="UniProtKB-UniRule"/>
</dbReference>
<keyword evidence="1" id="KW-0677">Repeat</keyword>
<dbReference type="SMART" id="SM00472">
    <property type="entry name" value="MIR"/>
    <property type="match status" value="3"/>
</dbReference>
<dbReference type="InterPro" id="IPR015925">
    <property type="entry name" value="Ryanodine_IP3_receptor"/>
</dbReference>
<gene>
    <name evidence="4" type="ORF">PoB_004941100</name>
</gene>